<comment type="caution">
    <text evidence="3">The sequence shown here is derived from an EMBL/GenBank/DDBJ whole genome shotgun (WGS) entry which is preliminary data.</text>
</comment>
<sequence length="79" mass="7742">MLAAAVGAGAVLAMAVITAVTGTSLAQETDEPRPPGPVTTSEITTGETITETVLPEAPETSAATPPITTTPTPIPTGEA</sequence>
<protein>
    <submittedName>
        <fullName evidence="3">Uncharacterized protein</fullName>
    </submittedName>
</protein>
<feature type="chain" id="PRO_5012236184" evidence="2">
    <location>
        <begin position="27"/>
        <end position="79"/>
    </location>
</feature>
<evidence type="ECO:0000256" key="1">
    <source>
        <dbReference type="SAM" id="MobiDB-lite"/>
    </source>
</evidence>
<feature type="compositionally biased region" description="Low complexity" evidence="1">
    <location>
        <begin position="39"/>
        <end position="71"/>
    </location>
</feature>
<dbReference type="AlphaFoldDB" id="A0A1X0D157"/>
<evidence type="ECO:0000313" key="3">
    <source>
        <dbReference type="EMBL" id="ORA66065.1"/>
    </source>
</evidence>
<proteinExistence type="predicted"/>
<accession>A0A1X0D157</accession>
<organism evidence="3 4">
    <name type="scientific">Mycolicibacterium elephantis</name>
    <dbReference type="NCBI Taxonomy" id="81858"/>
    <lineage>
        <taxon>Bacteria</taxon>
        <taxon>Bacillati</taxon>
        <taxon>Actinomycetota</taxon>
        <taxon>Actinomycetes</taxon>
        <taxon>Mycobacteriales</taxon>
        <taxon>Mycobacteriaceae</taxon>
        <taxon>Mycolicibacterium</taxon>
    </lineage>
</organism>
<gene>
    <name evidence="3" type="ORF">BST23_11765</name>
</gene>
<feature type="region of interest" description="Disordered" evidence="1">
    <location>
        <begin position="22"/>
        <end position="79"/>
    </location>
</feature>
<dbReference type="Proteomes" id="UP000192772">
    <property type="component" value="Unassembled WGS sequence"/>
</dbReference>
<feature type="signal peptide" evidence="2">
    <location>
        <begin position="1"/>
        <end position="26"/>
    </location>
</feature>
<name>A0A1X0D157_9MYCO</name>
<evidence type="ECO:0000313" key="4">
    <source>
        <dbReference type="Proteomes" id="UP000192772"/>
    </source>
</evidence>
<reference evidence="3 4" key="1">
    <citation type="submission" date="2017-02" db="EMBL/GenBank/DDBJ databases">
        <title>The new phylogeny of genus Mycobacterium.</title>
        <authorList>
            <person name="Tortoli E."/>
            <person name="Trovato A."/>
            <person name="Cirillo D.M."/>
        </authorList>
    </citation>
    <scope>NUCLEOTIDE SEQUENCE [LARGE SCALE GENOMIC DNA]</scope>
    <source>
        <strain evidence="3 4">FI-09383</strain>
    </source>
</reference>
<dbReference type="STRING" id="81858.BST23_11765"/>
<dbReference type="EMBL" id="MVHP01000011">
    <property type="protein sequence ID" value="ORA66065.1"/>
    <property type="molecule type" value="Genomic_DNA"/>
</dbReference>
<evidence type="ECO:0000256" key="2">
    <source>
        <dbReference type="SAM" id="SignalP"/>
    </source>
</evidence>
<keyword evidence="2" id="KW-0732">Signal</keyword>